<proteinExistence type="inferred from homology"/>
<sequence>MDLIEQINAVRRTVAKRQVKTGPDGLSTGRSIAVAQSYDATIEDVWDACTNPERLVRWFAPVSGELKLGGRYAIEGNASGTVERCDPPKSFALTWEYDGDTSWVEVKLTAEANGTRFELEHTMPVNDHWELYGPGAGGVGWDLSLASLAAHLAEKPLPPEEEWTTTPEGVEFMRGSSSRWGEAGIAGGEDPEWAQAAADRTTAAYTETTDGNDQQ</sequence>
<evidence type="ECO:0000313" key="4">
    <source>
        <dbReference type="Proteomes" id="UP000287547"/>
    </source>
</evidence>
<gene>
    <name evidence="3" type="ORF">DMH04_45690</name>
</gene>
<dbReference type="OrthoDB" id="8117292at2"/>
<dbReference type="InterPro" id="IPR013538">
    <property type="entry name" value="ASHA1/2-like_C"/>
</dbReference>
<accession>A0A428YP26</accession>
<evidence type="ECO:0000313" key="3">
    <source>
        <dbReference type="EMBL" id="RSM69843.1"/>
    </source>
</evidence>
<dbReference type="Pfam" id="PF08327">
    <property type="entry name" value="AHSA1"/>
    <property type="match status" value="1"/>
</dbReference>
<dbReference type="Gene3D" id="3.30.530.20">
    <property type="match status" value="1"/>
</dbReference>
<dbReference type="SUPFAM" id="SSF55961">
    <property type="entry name" value="Bet v1-like"/>
    <property type="match status" value="1"/>
</dbReference>
<name>A0A428YP26_KIBAR</name>
<dbReference type="InterPro" id="IPR023393">
    <property type="entry name" value="START-like_dom_sf"/>
</dbReference>
<comment type="similarity">
    <text evidence="1">Belongs to the AHA1 family.</text>
</comment>
<dbReference type="EMBL" id="QHKI01000069">
    <property type="protein sequence ID" value="RSM69843.1"/>
    <property type="molecule type" value="Genomic_DNA"/>
</dbReference>
<protein>
    <submittedName>
        <fullName evidence="3">Polyketide cyclase</fullName>
    </submittedName>
</protein>
<evidence type="ECO:0000256" key="1">
    <source>
        <dbReference type="ARBA" id="ARBA00006817"/>
    </source>
</evidence>
<dbReference type="CDD" id="cd08899">
    <property type="entry name" value="SRPBCC_CalC_Aha1-like_6"/>
    <property type="match status" value="1"/>
</dbReference>
<reference evidence="3 4" key="1">
    <citation type="submission" date="2018-05" db="EMBL/GenBank/DDBJ databases">
        <title>Evolution of GPA BGCs.</title>
        <authorList>
            <person name="Waglechner N."/>
            <person name="Wright G.D."/>
        </authorList>
    </citation>
    <scope>NUCLEOTIDE SEQUENCE [LARGE SCALE GENOMIC DNA]</scope>
    <source>
        <strain evidence="3 4">A82846</strain>
    </source>
</reference>
<dbReference type="Proteomes" id="UP000287547">
    <property type="component" value="Unassembled WGS sequence"/>
</dbReference>
<dbReference type="RefSeq" id="WP_037270044.1">
    <property type="nucleotide sequence ID" value="NZ_QHKI01000069.1"/>
</dbReference>
<feature type="domain" description="Activator of Hsp90 ATPase homologue 1/2-like C-terminal" evidence="2">
    <location>
        <begin position="39"/>
        <end position="152"/>
    </location>
</feature>
<evidence type="ECO:0000259" key="2">
    <source>
        <dbReference type="Pfam" id="PF08327"/>
    </source>
</evidence>
<dbReference type="AlphaFoldDB" id="A0A428YP26"/>
<comment type="caution">
    <text evidence="3">The sequence shown here is derived from an EMBL/GenBank/DDBJ whole genome shotgun (WGS) entry which is preliminary data.</text>
</comment>
<organism evidence="3 4">
    <name type="scientific">Kibdelosporangium aridum</name>
    <dbReference type="NCBI Taxonomy" id="2030"/>
    <lineage>
        <taxon>Bacteria</taxon>
        <taxon>Bacillati</taxon>
        <taxon>Actinomycetota</taxon>
        <taxon>Actinomycetes</taxon>
        <taxon>Pseudonocardiales</taxon>
        <taxon>Pseudonocardiaceae</taxon>
        <taxon>Kibdelosporangium</taxon>
    </lineage>
</organism>